<dbReference type="SMART" id="SM00849">
    <property type="entry name" value="Lactamase_B"/>
    <property type="match status" value="1"/>
</dbReference>
<dbReference type="STRING" id="112498.A0A2D3VLK7"/>
<dbReference type="OrthoDB" id="3341310at2759"/>
<dbReference type="EMBL" id="FJUY01000013">
    <property type="protein sequence ID" value="CZT22123.1"/>
    <property type="molecule type" value="Genomic_DNA"/>
</dbReference>
<protein>
    <recommendedName>
        <fullName evidence="1">Metallo-beta-lactamase domain-containing protein</fullName>
    </recommendedName>
</protein>
<dbReference type="InterPro" id="IPR050855">
    <property type="entry name" value="NDM-1-like"/>
</dbReference>
<feature type="domain" description="Metallo-beta-lactamase" evidence="1">
    <location>
        <begin position="19"/>
        <end position="256"/>
    </location>
</feature>
<dbReference type="RefSeq" id="XP_023629012.1">
    <property type="nucleotide sequence ID" value="XM_023773244.1"/>
</dbReference>
<dbReference type="InterPro" id="IPR001279">
    <property type="entry name" value="Metallo-B-lactamas"/>
</dbReference>
<dbReference type="Proteomes" id="UP000225277">
    <property type="component" value="Unassembled WGS sequence"/>
</dbReference>
<reference evidence="2 3" key="1">
    <citation type="submission" date="2016-03" db="EMBL/GenBank/DDBJ databases">
        <authorList>
            <person name="Ploux O."/>
        </authorList>
    </citation>
    <scope>NUCLEOTIDE SEQUENCE [LARGE SCALE GENOMIC DNA]</scope>
    <source>
        <strain evidence="2 3">URUG2</strain>
    </source>
</reference>
<dbReference type="PANTHER" id="PTHR42951">
    <property type="entry name" value="METALLO-BETA-LACTAMASE DOMAIN-CONTAINING"/>
    <property type="match status" value="1"/>
</dbReference>
<gene>
    <name evidence="2" type="ORF">RCC_07992</name>
</gene>
<name>A0A2D3VLK7_9PEZI</name>
<evidence type="ECO:0000313" key="3">
    <source>
        <dbReference type="Proteomes" id="UP000225277"/>
    </source>
</evidence>
<evidence type="ECO:0000313" key="2">
    <source>
        <dbReference type="EMBL" id="CZT22123.1"/>
    </source>
</evidence>
<accession>A0A2D3VLK7</accession>
<dbReference type="InterPro" id="IPR036866">
    <property type="entry name" value="RibonucZ/Hydroxyglut_hydro"/>
</dbReference>
<dbReference type="GeneID" id="35603093"/>
<dbReference type="CDD" id="cd06262">
    <property type="entry name" value="metallo-hydrolase-like_MBL-fold"/>
    <property type="match status" value="1"/>
</dbReference>
<proteinExistence type="predicted"/>
<sequence length="355" mass="40526">MPSSEREVSSSFSAKRINSTTCVIQEDDVFREHPLIYVKIHPKVPIIILSDTGCDEPSEGKKHARFTQLRDYIENCPVTCNNDKPMNPHGERQYYIISTHCHYDHLGGITQFLAGGTTEIIASAAGRDFIESDLESHGLFNHVRKPAPYFQVTYWAPAFARLTHPLKHANEENLTTAKPVDLGVTIIHTPGHTPDELAWYDHDEMHLYIGDSFYEAGEEEMPIEWPVDGNMIEWVFSMRKLISLVESENSRAAKGEAEDEDGWMQVARRVRLGAGHQTYAADAMDLMERLWDVWWRTVKGEVPVSRKRVLWGQEVLTWRENDLKSGIYFEGPASLMEDTRRFFEGGGPSRGRMTD</sequence>
<dbReference type="Gene3D" id="3.60.15.10">
    <property type="entry name" value="Ribonuclease Z/Hydroxyacylglutathione hydrolase-like"/>
    <property type="match status" value="1"/>
</dbReference>
<dbReference type="PANTHER" id="PTHR42951:SF4">
    <property type="entry name" value="ACYL-COENZYME A THIOESTERASE MBLAC2"/>
    <property type="match status" value="1"/>
</dbReference>
<organism evidence="2 3">
    <name type="scientific">Ramularia collo-cygni</name>
    <dbReference type="NCBI Taxonomy" id="112498"/>
    <lineage>
        <taxon>Eukaryota</taxon>
        <taxon>Fungi</taxon>
        <taxon>Dikarya</taxon>
        <taxon>Ascomycota</taxon>
        <taxon>Pezizomycotina</taxon>
        <taxon>Dothideomycetes</taxon>
        <taxon>Dothideomycetidae</taxon>
        <taxon>Mycosphaerellales</taxon>
        <taxon>Mycosphaerellaceae</taxon>
        <taxon>Ramularia</taxon>
    </lineage>
</organism>
<dbReference type="AlphaFoldDB" id="A0A2D3VLK7"/>
<evidence type="ECO:0000259" key="1">
    <source>
        <dbReference type="SMART" id="SM00849"/>
    </source>
</evidence>
<dbReference type="SUPFAM" id="SSF56281">
    <property type="entry name" value="Metallo-hydrolase/oxidoreductase"/>
    <property type="match status" value="1"/>
</dbReference>
<keyword evidence="3" id="KW-1185">Reference proteome</keyword>
<dbReference type="Pfam" id="PF00753">
    <property type="entry name" value="Lactamase_B"/>
    <property type="match status" value="1"/>
</dbReference>